<evidence type="ECO:0000313" key="4">
    <source>
        <dbReference type="EMBL" id="MBK6088641.1"/>
    </source>
</evidence>
<dbReference type="AlphaFoldDB" id="A0A934WPR0"/>
<dbReference type="InterPro" id="IPR029058">
    <property type="entry name" value="AB_hydrolase_fold"/>
</dbReference>
<dbReference type="Pfam" id="PF00326">
    <property type="entry name" value="Peptidase_S9"/>
    <property type="match status" value="1"/>
</dbReference>
<dbReference type="SUPFAM" id="SSF53474">
    <property type="entry name" value="alpha/beta-Hydrolases"/>
    <property type="match status" value="1"/>
</dbReference>
<dbReference type="RefSeq" id="WP_186834221.1">
    <property type="nucleotide sequence ID" value="NZ_JAEQMG010000071.1"/>
</dbReference>
<evidence type="ECO:0000259" key="3">
    <source>
        <dbReference type="Pfam" id="PF00326"/>
    </source>
</evidence>
<comment type="caution">
    <text evidence="4">The sequence shown here is derived from an EMBL/GenBank/DDBJ whole genome shotgun (WGS) entry which is preliminary data.</text>
</comment>
<dbReference type="PANTHER" id="PTHR42776:SF27">
    <property type="entry name" value="DIPEPTIDYL PEPTIDASE FAMILY MEMBER 6"/>
    <property type="match status" value="1"/>
</dbReference>
<feature type="signal peptide" evidence="2">
    <location>
        <begin position="1"/>
        <end position="28"/>
    </location>
</feature>
<dbReference type="Gene3D" id="3.40.50.1820">
    <property type="entry name" value="alpha/beta hydrolase"/>
    <property type="match status" value="1"/>
</dbReference>
<keyword evidence="5" id="KW-1185">Reference proteome</keyword>
<evidence type="ECO:0000256" key="2">
    <source>
        <dbReference type="SAM" id="SignalP"/>
    </source>
</evidence>
<organism evidence="4 5">
    <name type="scientific">Ruminococcus difficilis</name>
    <dbReference type="NCBI Taxonomy" id="2763069"/>
    <lineage>
        <taxon>Bacteria</taxon>
        <taxon>Bacillati</taxon>
        <taxon>Bacillota</taxon>
        <taxon>Clostridia</taxon>
        <taxon>Eubacteriales</taxon>
        <taxon>Oscillospiraceae</taxon>
        <taxon>Ruminococcus</taxon>
    </lineage>
</organism>
<dbReference type="PANTHER" id="PTHR42776">
    <property type="entry name" value="SERINE PEPTIDASE S9 FAMILY MEMBER"/>
    <property type="match status" value="1"/>
</dbReference>
<dbReference type="PROSITE" id="PS51257">
    <property type="entry name" value="PROKAR_LIPOPROTEIN"/>
    <property type="match status" value="1"/>
</dbReference>
<dbReference type="EMBL" id="JAEQMG010000071">
    <property type="protein sequence ID" value="MBK6088641.1"/>
    <property type="molecule type" value="Genomic_DNA"/>
</dbReference>
<accession>A0A934WPR0</accession>
<gene>
    <name evidence="4" type="ORF">JKK62_08245</name>
</gene>
<dbReference type="Proteomes" id="UP000633365">
    <property type="component" value="Unassembled WGS sequence"/>
</dbReference>
<keyword evidence="1" id="KW-0378">Hydrolase</keyword>
<feature type="chain" id="PRO_5036929871" evidence="2">
    <location>
        <begin position="29"/>
        <end position="311"/>
    </location>
</feature>
<protein>
    <submittedName>
        <fullName evidence="4">Prolyl oligopeptidase family serine peptidase</fullName>
    </submittedName>
</protein>
<sequence>MKTKKLVCALLASTLVLLSLSACQPAKPGQTETTSSAQSSDIYRIEDYESSEVFDIAKVNLSEALSDICTSYRFTYLSDGLKINGYISVPNSLAATQKPGKCVLFNRGGNRDFGKLENDTTANICAVCGRIVVASQYRGGGGSEGADQFGGDDLHDVIKLIDLCENHFSFIDMDDFCAAGASRGGVMTYPVARQDKRIKRIIALSAESDLFEAYESRDDMKTVLKETIGCTPDENPEEYKKRSAVYWADEIEVPVLMFHSRQDKRVSYKQAEDLYAKLKDSTDCTFITYEDDSHAIVHDKDYSTIRNWLNQ</sequence>
<dbReference type="GO" id="GO:0006508">
    <property type="term" value="P:proteolysis"/>
    <property type="evidence" value="ECO:0007669"/>
    <property type="project" value="InterPro"/>
</dbReference>
<dbReference type="GO" id="GO:0004252">
    <property type="term" value="F:serine-type endopeptidase activity"/>
    <property type="evidence" value="ECO:0007669"/>
    <property type="project" value="TreeGrafter"/>
</dbReference>
<reference evidence="4" key="1">
    <citation type="submission" date="2021-01" db="EMBL/GenBank/DDBJ databases">
        <title>Genome public.</title>
        <authorList>
            <person name="Liu C."/>
            <person name="Sun Q."/>
        </authorList>
    </citation>
    <scope>NUCLEOTIDE SEQUENCE</scope>
    <source>
        <strain evidence="4">M6</strain>
    </source>
</reference>
<keyword evidence="2" id="KW-0732">Signal</keyword>
<dbReference type="InterPro" id="IPR001375">
    <property type="entry name" value="Peptidase_S9_cat"/>
</dbReference>
<evidence type="ECO:0000256" key="1">
    <source>
        <dbReference type="ARBA" id="ARBA00022801"/>
    </source>
</evidence>
<name>A0A934WPR0_9FIRM</name>
<evidence type="ECO:0000313" key="5">
    <source>
        <dbReference type="Proteomes" id="UP000633365"/>
    </source>
</evidence>
<proteinExistence type="predicted"/>
<feature type="domain" description="Peptidase S9 prolyl oligopeptidase catalytic" evidence="3">
    <location>
        <begin position="121"/>
        <end position="300"/>
    </location>
</feature>